<proteinExistence type="predicted"/>
<name>A0ABC9BXS0_9POAL</name>
<evidence type="ECO:0000313" key="2">
    <source>
        <dbReference type="EMBL" id="CAL5009030.1"/>
    </source>
</evidence>
<dbReference type="Proteomes" id="UP001497457">
    <property type="component" value="Chromosome 27b"/>
</dbReference>
<protein>
    <submittedName>
        <fullName evidence="2">Uncharacterized protein</fullName>
    </submittedName>
</protein>
<gene>
    <name evidence="2" type="ORF">URODEC1_LOCUS69304</name>
</gene>
<feature type="transmembrane region" description="Helical" evidence="1">
    <location>
        <begin position="176"/>
        <end position="199"/>
    </location>
</feature>
<sequence length="314" mass="35160">MATKSKVTSSSCLSFLKDALLLPTLNAKLFIPVLLLLVIPTFLLQITNVFCIEPQTMDILLHINELKKMDPSSPDYAKLATEILNEARELAMIAITVMIVTFVCSFTNQIVAFFATSTTYSGDRYSLTELFSKVILKGHRLIGPLVTIFMVDLLNIISMLLLAALLQQLAMRHMRVLYMVVLFLLPFLAFLYLNVVFVVATAVSVADMECRGVKALRQAWRLMTRVWRKQGYVLVVVVHLVAMVPSPLYMVAHGYSKKSMPMGLALLVLYALLSGLVQLFYFSSATVFYYQAMESKEGTARDYVKIPTGEEATV</sequence>
<organism evidence="2 3">
    <name type="scientific">Urochloa decumbens</name>
    <dbReference type="NCBI Taxonomy" id="240449"/>
    <lineage>
        <taxon>Eukaryota</taxon>
        <taxon>Viridiplantae</taxon>
        <taxon>Streptophyta</taxon>
        <taxon>Embryophyta</taxon>
        <taxon>Tracheophyta</taxon>
        <taxon>Spermatophyta</taxon>
        <taxon>Magnoliopsida</taxon>
        <taxon>Liliopsida</taxon>
        <taxon>Poales</taxon>
        <taxon>Poaceae</taxon>
        <taxon>PACMAD clade</taxon>
        <taxon>Panicoideae</taxon>
        <taxon>Panicodae</taxon>
        <taxon>Paniceae</taxon>
        <taxon>Melinidinae</taxon>
        <taxon>Urochloa</taxon>
    </lineage>
</organism>
<feature type="transmembrane region" description="Helical" evidence="1">
    <location>
        <begin position="264"/>
        <end position="290"/>
    </location>
</feature>
<keyword evidence="1" id="KW-0812">Transmembrane</keyword>
<dbReference type="AlphaFoldDB" id="A0ABC9BXS0"/>
<keyword evidence="3" id="KW-1185">Reference proteome</keyword>
<evidence type="ECO:0000313" key="3">
    <source>
        <dbReference type="Proteomes" id="UP001497457"/>
    </source>
</evidence>
<feature type="transmembrane region" description="Helical" evidence="1">
    <location>
        <begin position="90"/>
        <end position="115"/>
    </location>
</feature>
<dbReference type="EMBL" id="OZ075137">
    <property type="protein sequence ID" value="CAL5009030.1"/>
    <property type="molecule type" value="Genomic_DNA"/>
</dbReference>
<dbReference type="PANTHER" id="PTHR34483:SF7">
    <property type="entry name" value="TRANSMEMBRANE PROTEIN"/>
    <property type="match status" value="1"/>
</dbReference>
<accession>A0ABC9BXS0</accession>
<keyword evidence="1" id="KW-1133">Transmembrane helix</keyword>
<dbReference type="PANTHER" id="PTHR34483">
    <property type="entry name" value="OS09G0129800 PROTEIN"/>
    <property type="match status" value="1"/>
</dbReference>
<feature type="transmembrane region" description="Helical" evidence="1">
    <location>
        <begin position="231"/>
        <end position="252"/>
    </location>
</feature>
<reference evidence="2" key="1">
    <citation type="submission" date="2024-10" db="EMBL/GenBank/DDBJ databases">
        <authorList>
            <person name="Ryan C."/>
        </authorList>
    </citation>
    <scope>NUCLEOTIDE SEQUENCE [LARGE SCALE GENOMIC DNA]</scope>
</reference>
<evidence type="ECO:0000256" key="1">
    <source>
        <dbReference type="SAM" id="Phobius"/>
    </source>
</evidence>
<feature type="transmembrane region" description="Helical" evidence="1">
    <location>
        <begin position="29"/>
        <end position="52"/>
    </location>
</feature>
<feature type="transmembrane region" description="Helical" evidence="1">
    <location>
        <begin position="141"/>
        <end position="164"/>
    </location>
</feature>
<keyword evidence="1" id="KW-0472">Membrane</keyword>